<evidence type="ECO:0000313" key="3">
    <source>
        <dbReference type="EMBL" id="MDI9858799.1"/>
    </source>
</evidence>
<accession>A0ABT6Y5G0</accession>
<keyword evidence="1" id="KW-0732">Signal</keyword>
<comment type="caution">
    <text evidence="3">The sequence shown here is derived from an EMBL/GenBank/DDBJ whole genome shotgun (WGS) entry which is preliminary data.</text>
</comment>
<dbReference type="EMBL" id="JASHIF010000004">
    <property type="protein sequence ID" value="MDI9858799.1"/>
    <property type="molecule type" value="Genomic_DNA"/>
</dbReference>
<evidence type="ECO:0000259" key="2">
    <source>
        <dbReference type="Pfam" id="PF13568"/>
    </source>
</evidence>
<sequence>MKKTFGFLALFMLLTMVSKAQFFTLGIKGGVNLSQLKLGNELNMNSIGANFQQSLDTKTGYVGGVYMRIGNKVFIQPEFLLSAKGGSLNILKGGSTANKQTVDIEYTNIDIPVLLGFRMGPFRINGGPLASFNVSKGATLNESIKAYTQNGAEDAFKKASYGYQVGGGLDLGALSLDVRYEGSLSDVTSAQFTNDMKFTQKGNLWQLTLGLKIL</sequence>
<evidence type="ECO:0000313" key="4">
    <source>
        <dbReference type="Proteomes" id="UP001236507"/>
    </source>
</evidence>
<reference evidence="3 4" key="1">
    <citation type="submission" date="2023-05" db="EMBL/GenBank/DDBJ databases">
        <title>Novel species of genus Flectobacillus isolated from stream in China.</title>
        <authorList>
            <person name="Lu H."/>
        </authorList>
    </citation>
    <scope>NUCLEOTIDE SEQUENCE [LARGE SCALE GENOMIC DNA]</scope>
    <source>
        <strain evidence="3 4">KCTC 42575</strain>
    </source>
</reference>
<evidence type="ECO:0000256" key="1">
    <source>
        <dbReference type="SAM" id="SignalP"/>
    </source>
</evidence>
<keyword evidence="4" id="KW-1185">Reference proteome</keyword>
<proteinExistence type="predicted"/>
<feature type="domain" description="Outer membrane protein beta-barrel" evidence="2">
    <location>
        <begin position="22"/>
        <end position="188"/>
    </location>
</feature>
<dbReference type="Pfam" id="PF13568">
    <property type="entry name" value="OMP_b-brl_2"/>
    <property type="match status" value="1"/>
</dbReference>
<feature type="signal peptide" evidence="1">
    <location>
        <begin position="1"/>
        <end position="20"/>
    </location>
</feature>
<dbReference type="RefSeq" id="WP_283343915.1">
    <property type="nucleotide sequence ID" value="NZ_JASHIF010000004.1"/>
</dbReference>
<feature type="chain" id="PRO_5046390638" evidence="1">
    <location>
        <begin position="21"/>
        <end position="214"/>
    </location>
</feature>
<protein>
    <submittedName>
        <fullName evidence="3">Porin family protein</fullName>
    </submittedName>
</protein>
<gene>
    <name evidence="3" type="ORF">QM524_06245</name>
</gene>
<name>A0ABT6Y5G0_9BACT</name>
<dbReference type="Proteomes" id="UP001236507">
    <property type="component" value="Unassembled WGS sequence"/>
</dbReference>
<dbReference type="InterPro" id="IPR025665">
    <property type="entry name" value="Beta-barrel_OMP_2"/>
</dbReference>
<organism evidence="3 4">
    <name type="scientific">Flectobacillus roseus</name>
    <dbReference type="NCBI Taxonomy" id="502259"/>
    <lineage>
        <taxon>Bacteria</taxon>
        <taxon>Pseudomonadati</taxon>
        <taxon>Bacteroidota</taxon>
        <taxon>Cytophagia</taxon>
        <taxon>Cytophagales</taxon>
        <taxon>Flectobacillaceae</taxon>
        <taxon>Flectobacillus</taxon>
    </lineage>
</organism>